<gene>
    <name evidence="1" type="ORF">K3G42_009783</name>
</gene>
<keyword evidence="2" id="KW-1185">Reference proteome</keyword>
<protein>
    <submittedName>
        <fullName evidence="1">Uncharacterized protein</fullName>
    </submittedName>
</protein>
<dbReference type="EMBL" id="CM037625">
    <property type="protein sequence ID" value="KAH7997876.1"/>
    <property type="molecule type" value="Genomic_DNA"/>
</dbReference>
<comment type="caution">
    <text evidence="1">The sequence shown here is derived from an EMBL/GenBank/DDBJ whole genome shotgun (WGS) entry which is preliminary data.</text>
</comment>
<accession>A0ACB8EY71</accession>
<organism evidence="1 2">
    <name type="scientific">Sphaerodactylus townsendi</name>
    <dbReference type="NCBI Taxonomy" id="933632"/>
    <lineage>
        <taxon>Eukaryota</taxon>
        <taxon>Metazoa</taxon>
        <taxon>Chordata</taxon>
        <taxon>Craniata</taxon>
        <taxon>Vertebrata</taxon>
        <taxon>Euteleostomi</taxon>
        <taxon>Lepidosauria</taxon>
        <taxon>Squamata</taxon>
        <taxon>Bifurcata</taxon>
        <taxon>Gekkota</taxon>
        <taxon>Sphaerodactylidae</taxon>
        <taxon>Sphaerodactylus</taxon>
    </lineage>
</organism>
<name>A0ACB8EY71_9SAUR</name>
<reference evidence="1" key="1">
    <citation type="submission" date="2021-08" db="EMBL/GenBank/DDBJ databases">
        <title>The first chromosome-level gecko genome reveals the dynamic sex chromosomes of Neotropical dwarf geckos (Sphaerodactylidae: Sphaerodactylus).</title>
        <authorList>
            <person name="Pinto B.J."/>
            <person name="Keating S.E."/>
            <person name="Gamble T."/>
        </authorList>
    </citation>
    <scope>NUCLEOTIDE SEQUENCE</scope>
    <source>
        <strain evidence="1">TG3544</strain>
    </source>
</reference>
<dbReference type="Proteomes" id="UP000827872">
    <property type="component" value="Linkage Group LG12"/>
</dbReference>
<sequence>MGGREAFPLNSNPVHAILATMSNQSLPLLELTLFSAVQKTISLTFHQHSPHGRSRHSCQKKIEKEQEKKQNAQENCIFPQTHQTQERWSQYGHTTPQSQQEPSHDLQSNS</sequence>
<proteinExistence type="predicted"/>
<evidence type="ECO:0000313" key="1">
    <source>
        <dbReference type="EMBL" id="KAH7997876.1"/>
    </source>
</evidence>
<evidence type="ECO:0000313" key="2">
    <source>
        <dbReference type="Proteomes" id="UP000827872"/>
    </source>
</evidence>